<comment type="caution">
    <text evidence="2">The sequence shown here is derived from an EMBL/GenBank/DDBJ whole genome shotgun (WGS) entry which is preliminary data.</text>
</comment>
<protein>
    <submittedName>
        <fullName evidence="2">Uncharacterized protein</fullName>
    </submittedName>
</protein>
<proteinExistence type="predicted"/>
<organism evidence="2 3">
    <name type="scientific">Lentinula lateritia</name>
    <dbReference type="NCBI Taxonomy" id="40482"/>
    <lineage>
        <taxon>Eukaryota</taxon>
        <taxon>Fungi</taxon>
        <taxon>Dikarya</taxon>
        <taxon>Basidiomycota</taxon>
        <taxon>Agaricomycotina</taxon>
        <taxon>Agaricomycetes</taxon>
        <taxon>Agaricomycetidae</taxon>
        <taxon>Agaricales</taxon>
        <taxon>Marasmiineae</taxon>
        <taxon>Omphalotaceae</taxon>
        <taxon>Lentinula</taxon>
    </lineage>
</organism>
<evidence type="ECO:0000313" key="2">
    <source>
        <dbReference type="EMBL" id="KAJ4477790.1"/>
    </source>
</evidence>
<dbReference type="Proteomes" id="UP001150238">
    <property type="component" value="Unassembled WGS sequence"/>
</dbReference>
<reference evidence="2" key="2">
    <citation type="journal article" date="2023" name="Proc. Natl. Acad. Sci. U.S.A.">
        <title>A global phylogenomic analysis of the shiitake genus Lentinula.</title>
        <authorList>
            <person name="Sierra-Patev S."/>
            <person name="Min B."/>
            <person name="Naranjo-Ortiz M."/>
            <person name="Looney B."/>
            <person name="Konkel Z."/>
            <person name="Slot J.C."/>
            <person name="Sakamoto Y."/>
            <person name="Steenwyk J.L."/>
            <person name="Rokas A."/>
            <person name="Carro J."/>
            <person name="Camarero S."/>
            <person name="Ferreira P."/>
            <person name="Molpeceres G."/>
            <person name="Ruiz-Duenas F.J."/>
            <person name="Serrano A."/>
            <person name="Henrissat B."/>
            <person name="Drula E."/>
            <person name="Hughes K.W."/>
            <person name="Mata J.L."/>
            <person name="Ishikawa N.K."/>
            <person name="Vargas-Isla R."/>
            <person name="Ushijima S."/>
            <person name="Smith C.A."/>
            <person name="Donoghue J."/>
            <person name="Ahrendt S."/>
            <person name="Andreopoulos W."/>
            <person name="He G."/>
            <person name="LaButti K."/>
            <person name="Lipzen A."/>
            <person name="Ng V."/>
            <person name="Riley R."/>
            <person name="Sandor L."/>
            <person name="Barry K."/>
            <person name="Martinez A.T."/>
            <person name="Xiao Y."/>
            <person name="Gibbons J.G."/>
            <person name="Terashima K."/>
            <person name="Grigoriev I.V."/>
            <person name="Hibbett D."/>
        </authorList>
    </citation>
    <scope>NUCLEOTIDE SEQUENCE</scope>
    <source>
        <strain evidence="2">Sp2 HRB7682 ss15</strain>
    </source>
</reference>
<feature type="signal peptide" evidence="1">
    <location>
        <begin position="1"/>
        <end position="30"/>
    </location>
</feature>
<sequence>MHFCFALFGFNPKVCSSILILLGLLSISYAAALPHVESPMQSKPSPLVVNGDGMPPNLKAIVFYNNRSYRWNGVIPSLVKSSPLLGQIHNMIESDIKANEAVQTYQVEVFFAHFYQPPKFKDHKLGISVRYYVDTVRRKDFPGYKNGTFTFIPKWEDNQPTLENQRLDSTWQYIEHLYTATKPSNSTKKSFNPAAKSFDPSKQPVAPYNLKLEWH</sequence>
<evidence type="ECO:0000256" key="1">
    <source>
        <dbReference type="SAM" id="SignalP"/>
    </source>
</evidence>
<accession>A0A9W9DNT8</accession>
<evidence type="ECO:0000313" key="3">
    <source>
        <dbReference type="Proteomes" id="UP001150238"/>
    </source>
</evidence>
<gene>
    <name evidence="2" type="ORF">C8J55DRAFT_606531</name>
</gene>
<reference evidence="2" key="1">
    <citation type="submission" date="2022-08" db="EMBL/GenBank/DDBJ databases">
        <authorList>
            <consortium name="DOE Joint Genome Institute"/>
            <person name="Min B."/>
            <person name="Riley R."/>
            <person name="Sierra-Patev S."/>
            <person name="Naranjo-Ortiz M."/>
            <person name="Looney B."/>
            <person name="Konkel Z."/>
            <person name="Slot J.C."/>
            <person name="Sakamoto Y."/>
            <person name="Steenwyk J.L."/>
            <person name="Rokas A."/>
            <person name="Carro J."/>
            <person name="Camarero S."/>
            <person name="Ferreira P."/>
            <person name="Molpeceres G."/>
            <person name="Ruiz-Duenas F.J."/>
            <person name="Serrano A."/>
            <person name="Henrissat B."/>
            <person name="Drula E."/>
            <person name="Hughes K.W."/>
            <person name="Mata J.L."/>
            <person name="Ishikawa N.K."/>
            <person name="Vargas-Isla R."/>
            <person name="Ushijima S."/>
            <person name="Smith C.A."/>
            <person name="Ahrendt S."/>
            <person name="Andreopoulos W."/>
            <person name="He G."/>
            <person name="Labutti K."/>
            <person name="Lipzen A."/>
            <person name="Ng V."/>
            <person name="Sandor L."/>
            <person name="Barry K."/>
            <person name="Martinez A.T."/>
            <person name="Xiao Y."/>
            <person name="Gibbons J.G."/>
            <person name="Terashima K."/>
            <person name="Hibbett D.S."/>
            <person name="Grigoriev I.V."/>
        </authorList>
    </citation>
    <scope>NUCLEOTIDE SEQUENCE</scope>
    <source>
        <strain evidence="2">Sp2 HRB7682 ss15</strain>
    </source>
</reference>
<keyword evidence="1" id="KW-0732">Signal</keyword>
<feature type="chain" id="PRO_5040865096" evidence="1">
    <location>
        <begin position="31"/>
        <end position="215"/>
    </location>
</feature>
<dbReference type="AlphaFoldDB" id="A0A9W9DNT8"/>
<name>A0A9W9DNT8_9AGAR</name>
<dbReference type="EMBL" id="JANVFS010000018">
    <property type="protein sequence ID" value="KAJ4477790.1"/>
    <property type="molecule type" value="Genomic_DNA"/>
</dbReference>